<keyword evidence="6" id="KW-1185">Reference proteome</keyword>
<protein>
    <submittedName>
        <fullName evidence="4">Tetratricopeptide repeat protein</fullName>
    </submittedName>
</protein>
<evidence type="ECO:0000313" key="3">
    <source>
        <dbReference type="EMBL" id="AYE34911.1"/>
    </source>
</evidence>
<reference evidence="4" key="2">
    <citation type="submission" date="2022-06" db="EMBL/GenBank/DDBJ databases">
        <authorList>
            <person name="Holder M.E."/>
            <person name="Ajami N.J."/>
            <person name="Petrosino J.F."/>
        </authorList>
    </citation>
    <scope>NUCLEOTIDE SEQUENCE</scope>
    <source>
        <strain evidence="4">RMA 8861</strain>
    </source>
</reference>
<dbReference type="Proteomes" id="UP000280586">
    <property type="component" value="Chromosome"/>
</dbReference>
<dbReference type="Pfam" id="PF07532">
    <property type="entry name" value="Big_4"/>
    <property type="match status" value="1"/>
</dbReference>
<accession>A0A9N7JN81</accession>
<evidence type="ECO:0000313" key="4">
    <source>
        <dbReference type="EMBL" id="USS01503.1"/>
    </source>
</evidence>
<feature type="repeat" description="TPR" evidence="1">
    <location>
        <begin position="53"/>
        <end position="86"/>
    </location>
</feature>
<dbReference type="Gene3D" id="1.25.40.10">
    <property type="entry name" value="Tetratricopeptide repeat domain"/>
    <property type="match status" value="1"/>
</dbReference>
<dbReference type="InterPro" id="IPR019734">
    <property type="entry name" value="TPR_rpt"/>
</dbReference>
<dbReference type="KEGG" id="csep:CP523_11090"/>
<dbReference type="InterPro" id="IPR011081">
    <property type="entry name" value="Big_4"/>
</dbReference>
<keyword evidence="1" id="KW-0802">TPR repeat</keyword>
<organism evidence="3 5">
    <name type="scientific">Clostridium septicum</name>
    <dbReference type="NCBI Taxonomy" id="1504"/>
    <lineage>
        <taxon>Bacteria</taxon>
        <taxon>Bacillati</taxon>
        <taxon>Bacillota</taxon>
        <taxon>Clostridia</taxon>
        <taxon>Eubacteriales</taxon>
        <taxon>Clostridiaceae</taxon>
        <taxon>Clostridium</taxon>
    </lineage>
</organism>
<gene>
    <name evidence="3" type="ORF">CP523_11090</name>
    <name evidence="4" type="ORF">NH397_03435</name>
</gene>
<dbReference type="Pfam" id="PF14559">
    <property type="entry name" value="TPR_19"/>
    <property type="match status" value="1"/>
</dbReference>
<proteinExistence type="predicted"/>
<dbReference type="PROSITE" id="PS51257">
    <property type="entry name" value="PROKAR_LIPOPROTEIN"/>
    <property type="match status" value="1"/>
</dbReference>
<dbReference type="SUPFAM" id="SSF48452">
    <property type="entry name" value="TPR-like"/>
    <property type="match status" value="1"/>
</dbReference>
<dbReference type="RefSeq" id="WP_120140857.1">
    <property type="nucleotide sequence ID" value="NZ_CP023671.1"/>
</dbReference>
<dbReference type="EMBL" id="CP099799">
    <property type="protein sequence ID" value="USS01503.1"/>
    <property type="molecule type" value="Genomic_DNA"/>
</dbReference>
<evidence type="ECO:0000313" key="6">
    <source>
        <dbReference type="Proteomes" id="UP001055437"/>
    </source>
</evidence>
<evidence type="ECO:0000259" key="2">
    <source>
        <dbReference type="Pfam" id="PF07532"/>
    </source>
</evidence>
<evidence type="ECO:0000256" key="1">
    <source>
        <dbReference type="PROSITE-ProRule" id="PRU00339"/>
    </source>
</evidence>
<dbReference type="EMBL" id="CP023671">
    <property type="protein sequence ID" value="AYE34911.1"/>
    <property type="molecule type" value="Genomic_DNA"/>
</dbReference>
<feature type="domain" description="Bacterial Ig-like" evidence="2">
    <location>
        <begin position="143"/>
        <end position="187"/>
    </location>
</feature>
<dbReference type="Proteomes" id="UP001055437">
    <property type="component" value="Chromosome"/>
</dbReference>
<sequence length="351" mass="40232">MRKSITKKSGIILLVILLFTTLVSCGRVDKETVISSDVSEDIKVEEKMEENKLKSTIEEGNKYLSEGKFTDAKVAYEKAISMAKDNKDLYLQIKNKYIEANRLDDAYYIIRLAINNNTDVDNMKQILNDIQSKFEIITFSPIVYQEDNYELPTKVSTLINNEEIPITINWNGALANTSTPGEFNFQGFNEQYGKTFNLNLTVKPNIFDKEIGSIKSIYKSNGKTYIDIDLAEFFIDKEALDAALADGIDLPTRDDGSPYVLNRYYIRNNSPSIKTYELSDNTSFTLCECDKIFFGYDREPGNLSNTEFPVTLEEFEYYINKESSSYFSRTTLCWINIKNGIVYSIDKQYTP</sequence>
<dbReference type="AlphaFoldDB" id="A0A9N7JN81"/>
<evidence type="ECO:0000313" key="5">
    <source>
        <dbReference type="Proteomes" id="UP000280586"/>
    </source>
</evidence>
<name>A0A9N7JN81_CLOSE</name>
<dbReference type="InterPro" id="IPR011990">
    <property type="entry name" value="TPR-like_helical_dom_sf"/>
</dbReference>
<dbReference type="PROSITE" id="PS50005">
    <property type="entry name" value="TPR"/>
    <property type="match status" value="1"/>
</dbReference>
<reference evidence="3 5" key="1">
    <citation type="submission" date="2017-09" db="EMBL/GenBank/DDBJ databases">
        <authorList>
            <person name="Thomas P."/>
            <person name="Seyboldt C."/>
        </authorList>
    </citation>
    <scope>NUCLEOTIDE SEQUENCE [LARGE SCALE GENOMIC DNA]</scope>
    <source>
        <strain evidence="3 5">DSM 7534</strain>
    </source>
</reference>
<dbReference type="GeneID" id="303561229"/>